<evidence type="ECO:0000313" key="1">
    <source>
        <dbReference type="EMBL" id="EMR50455.1"/>
    </source>
</evidence>
<dbReference type="HOGENOM" id="CLU_162051_0_0_6"/>
<dbReference type="Proteomes" id="UP000013259">
    <property type="component" value="Unassembled WGS sequence"/>
</dbReference>
<proteinExistence type="predicted"/>
<accession>M7S627</accession>
<sequence>MAQAKSGTNQISRITAEIKRRRHRQGEVTMWRGLNRGGSQMILTAYEYDPETEKSQSVYLLRHHSKVKKTTLEQKLTVKNDSFGRFKPFVELEDFPEGLSEREAMLKLADWLHRLSVAIEDNWSTP</sequence>
<gene>
    <name evidence="1" type="ORF">A670_04302</name>
</gene>
<evidence type="ECO:0000313" key="2">
    <source>
        <dbReference type="Proteomes" id="UP000013259"/>
    </source>
</evidence>
<organism evidence="1 2">
    <name type="scientific">Salmonella enterica subsp. enterica serovar Dublin str. UC16</name>
    <dbReference type="NCBI Taxonomy" id="1192688"/>
    <lineage>
        <taxon>Bacteria</taxon>
        <taxon>Pseudomonadati</taxon>
        <taxon>Pseudomonadota</taxon>
        <taxon>Gammaproteobacteria</taxon>
        <taxon>Enterobacterales</taxon>
        <taxon>Enterobacteriaceae</taxon>
        <taxon>Salmonella</taxon>
    </lineage>
</organism>
<protein>
    <recommendedName>
        <fullName evidence="3">Gp43</fullName>
    </recommendedName>
</protein>
<name>M7S627_SALDU</name>
<reference evidence="1 2" key="1">
    <citation type="submission" date="2013-02" db="EMBL/GenBank/DDBJ databases">
        <authorList>
            <person name="McClelland M."/>
            <person name="Porwollik S."/>
            <person name="Desai P."/>
            <person name="Cheng P."/>
            <person name="Wollam A."/>
            <person name="Pepin K."/>
            <person name="Bhonagiri V."/>
            <person name="Fulton L."/>
            <person name="Fulton R."/>
            <person name="Delehaunty K."/>
            <person name="Fronick C."/>
            <person name="Godfrey J."/>
            <person name="Waligorski J."/>
            <person name="Appelbaum E."/>
            <person name="Tomlinson C."/>
            <person name="Warren W."/>
            <person name="Sodergren E."/>
            <person name="Weinstock G."/>
            <person name="Wilson R.K."/>
        </authorList>
    </citation>
    <scope>NUCLEOTIDE SEQUENCE [LARGE SCALE GENOMIC DNA]</scope>
    <source>
        <strain evidence="1 2">UC16</strain>
    </source>
</reference>
<comment type="caution">
    <text evidence="1">The sequence shown here is derived from an EMBL/GenBank/DDBJ whole genome shotgun (WGS) entry which is preliminary data.</text>
</comment>
<evidence type="ECO:0008006" key="3">
    <source>
        <dbReference type="Google" id="ProtNLM"/>
    </source>
</evidence>
<dbReference type="AlphaFoldDB" id="M7S627"/>
<dbReference type="PATRIC" id="fig|1192688.3.peg.4072"/>
<dbReference type="EMBL" id="APMR01000120">
    <property type="protein sequence ID" value="EMR50455.1"/>
    <property type="molecule type" value="Genomic_DNA"/>
</dbReference>